<sequence>MVYRYMQQQSSSSAVRSEKISRLEALGFISDPSNSDNEDSIDPLINGNHVPLVGQQRKPKHIRRNRITLMHRRRGQNISHALTRRPFHRGALLLMGTRLRGIFPGLVWPRLFLEKRGLKKSQIRLIEAVIYVAAGRWYRARRAGVRVKEEERDGGGLEEDERESEAEQTADAQCKRTKHIGQSDQTAHLTPFCDPQRMNIKCRSLRKIKARGLQKLLDQVTAVSRSSRECAGARATAALPSAKLVWRSTLKVQSKPKGPAEPEQRQPFEERARQIINLCMLKDDEVDRGEEAAVFQIDNEAC</sequence>
<name>A0A232FMJ7_9HYME</name>
<dbReference type="AlphaFoldDB" id="A0A232FMJ7"/>
<feature type="region of interest" description="Disordered" evidence="1">
    <location>
        <begin position="148"/>
        <end position="179"/>
    </location>
</feature>
<evidence type="ECO:0000313" key="2">
    <source>
        <dbReference type="EMBL" id="OXU31875.1"/>
    </source>
</evidence>
<dbReference type="EMBL" id="NNAY01000020">
    <property type="protein sequence ID" value="OXU31875.1"/>
    <property type="molecule type" value="Genomic_DNA"/>
</dbReference>
<keyword evidence="3" id="KW-1185">Reference proteome</keyword>
<organism evidence="2 3">
    <name type="scientific">Trichomalopsis sarcophagae</name>
    <dbReference type="NCBI Taxonomy" id="543379"/>
    <lineage>
        <taxon>Eukaryota</taxon>
        <taxon>Metazoa</taxon>
        <taxon>Ecdysozoa</taxon>
        <taxon>Arthropoda</taxon>
        <taxon>Hexapoda</taxon>
        <taxon>Insecta</taxon>
        <taxon>Pterygota</taxon>
        <taxon>Neoptera</taxon>
        <taxon>Endopterygota</taxon>
        <taxon>Hymenoptera</taxon>
        <taxon>Apocrita</taxon>
        <taxon>Proctotrupomorpha</taxon>
        <taxon>Chalcidoidea</taxon>
        <taxon>Pteromalidae</taxon>
        <taxon>Pteromalinae</taxon>
        <taxon>Trichomalopsis</taxon>
    </lineage>
</organism>
<feature type="compositionally biased region" description="Acidic residues" evidence="1">
    <location>
        <begin position="156"/>
        <end position="168"/>
    </location>
</feature>
<protein>
    <submittedName>
        <fullName evidence="2">Uncharacterized protein</fullName>
    </submittedName>
</protein>
<evidence type="ECO:0000256" key="1">
    <source>
        <dbReference type="SAM" id="MobiDB-lite"/>
    </source>
</evidence>
<reference evidence="2 3" key="1">
    <citation type="journal article" date="2017" name="Curr. Biol.">
        <title>The Evolution of Venom by Co-option of Single-Copy Genes.</title>
        <authorList>
            <person name="Martinson E.O."/>
            <person name="Mrinalini"/>
            <person name="Kelkar Y.D."/>
            <person name="Chang C.H."/>
            <person name="Werren J.H."/>
        </authorList>
    </citation>
    <scope>NUCLEOTIDE SEQUENCE [LARGE SCALE GENOMIC DNA]</scope>
    <source>
        <strain evidence="2 3">Alberta</strain>
        <tissue evidence="2">Whole body</tissue>
    </source>
</reference>
<accession>A0A232FMJ7</accession>
<evidence type="ECO:0000313" key="3">
    <source>
        <dbReference type="Proteomes" id="UP000215335"/>
    </source>
</evidence>
<proteinExistence type="predicted"/>
<gene>
    <name evidence="2" type="ORF">TSAR_010155</name>
</gene>
<comment type="caution">
    <text evidence="2">The sequence shown here is derived from an EMBL/GenBank/DDBJ whole genome shotgun (WGS) entry which is preliminary data.</text>
</comment>
<dbReference type="Proteomes" id="UP000215335">
    <property type="component" value="Unassembled WGS sequence"/>
</dbReference>